<evidence type="ECO:0000313" key="16">
    <source>
        <dbReference type="Proteomes" id="UP000094070"/>
    </source>
</evidence>
<dbReference type="PANTHER" id="PTHR30529:SF7">
    <property type="entry name" value="CYTOCHROME B561 BACTERIAL_NI-HYDROGENASE DOMAIN-CONTAINING PROTEIN"/>
    <property type="match status" value="1"/>
</dbReference>
<feature type="transmembrane region" description="Helical" evidence="13">
    <location>
        <begin position="139"/>
        <end position="159"/>
    </location>
</feature>
<dbReference type="GO" id="GO:0020037">
    <property type="term" value="F:heme binding"/>
    <property type="evidence" value="ECO:0007669"/>
    <property type="project" value="TreeGrafter"/>
</dbReference>
<keyword evidence="9 13" id="KW-1133">Transmembrane helix</keyword>
<name>A0A1E5E2P4_9VIBR</name>
<dbReference type="GO" id="GO:0022904">
    <property type="term" value="P:respiratory electron transport chain"/>
    <property type="evidence" value="ECO:0007669"/>
    <property type="project" value="InterPro"/>
</dbReference>
<dbReference type="RefSeq" id="WP_017024944.1">
    <property type="nucleotide sequence ID" value="NZ_AJYK02000062.1"/>
</dbReference>
<keyword evidence="10" id="KW-0408">Iron</keyword>
<keyword evidence="6 13" id="KW-0812">Transmembrane</keyword>
<keyword evidence="16" id="KW-1185">Reference proteome</keyword>
<evidence type="ECO:0000256" key="4">
    <source>
        <dbReference type="ARBA" id="ARBA00022475"/>
    </source>
</evidence>
<dbReference type="Proteomes" id="UP000094070">
    <property type="component" value="Unassembled WGS sequence"/>
</dbReference>
<keyword evidence="3" id="KW-0813">Transport</keyword>
<evidence type="ECO:0000256" key="10">
    <source>
        <dbReference type="ARBA" id="ARBA00023004"/>
    </source>
</evidence>
<dbReference type="SUPFAM" id="SSF81342">
    <property type="entry name" value="Transmembrane di-heme cytochromes"/>
    <property type="match status" value="1"/>
</dbReference>
<evidence type="ECO:0000259" key="14">
    <source>
        <dbReference type="Pfam" id="PF01292"/>
    </source>
</evidence>
<evidence type="ECO:0000256" key="11">
    <source>
        <dbReference type="ARBA" id="ARBA00023136"/>
    </source>
</evidence>
<dbReference type="PANTHER" id="PTHR30529">
    <property type="entry name" value="CYTOCHROME B561"/>
    <property type="match status" value="1"/>
</dbReference>
<dbReference type="Gene3D" id="1.20.950.20">
    <property type="entry name" value="Transmembrane di-heme cytochromes, Chain C"/>
    <property type="match status" value="1"/>
</dbReference>
<dbReference type="GO" id="GO:0005886">
    <property type="term" value="C:plasma membrane"/>
    <property type="evidence" value="ECO:0007669"/>
    <property type="project" value="UniProtKB-SubCell"/>
</dbReference>
<evidence type="ECO:0000256" key="1">
    <source>
        <dbReference type="ARBA" id="ARBA00001970"/>
    </source>
</evidence>
<evidence type="ECO:0000313" key="15">
    <source>
        <dbReference type="EMBL" id="OEF25487.1"/>
    </source>
</evidence>
<dbReference type="eggNOG" id="COG3038">
    <property type="taxonomic scope" value="Bacteria"/>
</dbReference>
<feature type="transmembrane region" description="Helical" evidence="13">
    <location>
        <begin position="47"/>
        <end position="65"/>
    </location>
</feature>
<evidence type="ECO:0000256" key="5">
    <source>
        <dbReference type="ARBA" id="ARBA00022617"/>
    </source>
</evidence>
<evidence type="ECO:0000256" key="12">
    <source>
        <dbReference type="ARBA" id="ARBA00037975"/>
    </source>
</evidence>
<proteinExistence type="inferred from homology"/>
<keyword evidence="5" id="KW-0349">Heme</keyword>
<dbReference type="OrthoDB" id="9793784at2"/>
<feature type="transmembrane region" description="Helical" evidence="13">
    <location>
        <begin position="12"/>
        <end position="35"/>
    </location>
</feature>
<feature type="transmembrane region" description="Helical" evidence="13">
    <location>
        <begin position="92"/>
        <end position="110"/>
    </location>
</feature>
<evidence type="ECO:0000256" key="7">
    <source>
        <dbReference type="ARBA" id="ARBA00022723"/>
    </source>
</evidence>
<evidence type="ECO:0000256" key="3">
    <source>
        <dbReference type="ARBA" id="ARBA00022448"/>
    </source>
</evidence>
<dbReference type="AlphaFoldDB" id="A0A1E5E2P4"/>
<evidence type="ECO:0000256" key="6">
    <source>
        <dbReference type="ARBA" id="ARBA00022692"/>
    </source>
</evidence>
<dbReference type="GO" id="GO:0046872">
    <property type="term" value="F:metal ion binding"/>
    <property type="evidence" value="ECO:0007669"/>
    <property type="project" value="UniProtKB-KW"/>
</dbReference>
<comment type="similarity">
    <text evidence="12">Belongs to the cytochrome b561 family.</text>
</comment>
<dbReference type="InterPro" id="IPR011577">
    <property type="entry name" value="Cyt_b561_bac/Ni-Hgenase"/>
</dbReference>
<dbReference type="EMBL" id="AJYK02000062">
    <property type="protein sequence ID" value="OEF25487.1"/>
    <property type="molecule type" value="Genomic_DNA"/>
</dbReference>
<dbReference type="GO" id="GO:0009055">
    <property type="term" value="F:electron transfer activity"/>
    <property type="evidence" value="ECO:0007669"/>
    <property type="project" value="InterPro"/>
</dbReference>
<keyword evidence="11 13" id="KW-0472">Membrane</keyword>
<feature type="domain" description="Cytochrome b561 bacterial/Ni-hydrogenase" evidence="14">
    <location>
        <begin position="8"/>
        <end position="175"/>
    </location>
</feature>
<keyword evidence="7" id="KW-0479">Metal-binding</keyword>
<sequence length="176" mass="19212">MKNNNKLSSPTIWFHWLTGLAFLTVLGIGLSFDYIPKGPSKGELMGIHKSLGVIVFVIATLRIIWRFKEGPITSLSAQQTWQDKAAKGIHHLLLLSTVLMPISGIVMTIAGGRNLSVFGAEVISAGEKIPALASAFNTIHHYAAFTVLVIVLIHIAASIKHHVIDKDRVLSRMLGR</sequence>
<gene>
    <name evidence="15" type="ORF">A1QC_08950</name>
</gene>
<dbReference type="InterPro" id="IPR016174">
    <property type="entry name" value="Di-haem_cyt_TM"/>
</dbReference>
<keyword evidence="8" id="KW-0249">Electron transport</keyword>
<dbReference type="InterPro" id="IPR052168">
    <property type="entry name" value="Cytochrome_b561_oxidase"/>
</dbReference>
<dbReference type="Pfam" id="PF01292">
    <property type="entry name" value="Ni_hydr_CYTB"/>
    <property type="match status" value="1"/>
</dbReference>
<protein>
    <submittedName>
        <fullName evidence="15">Cytochrome B</fullName>
    </submittedName>
</protein>
<evidence type="ECO:0000256" key="2">
    <source>
        <dbReference type="ARBA" id="ARBA00004651"/>
    </source>
</evidence>
<organism evidence="15 16">
    <name type="scientific">Vibrio rumoiensis 1S-45</name>
    <dbReference type="NCBI Taxonomy" id="1188252"/>
    <lineage>
        <taxon>Bacteria</taxon>
        <taxon>Pseudomonadati</taxon>
        <taxon>Pseudomonadota</taxon>
        <taxon>Gammaproteobacteria</taxon>
        <taxon>Vibrionales</taxon>
        <taxon>Vibrionaceae</taxon>
        <taxon>Vibrio</taxon>
    </lineage>
</organism>
<comment type="subcellular location">
    <subcellularLocation>
        <location evidence="2">Cell membrane</location>
        <topology evidence="2">Multi-pass membrane protein</topology>
    </subcellularLocation>
</comment>
<evidence type="ECO:0000256" key="13">
    <source>
        <dbReference type="SAM" id="Phobius"/>
    </source>
</evidence>
<dbReference type="STRING" id="1188252.A1QC_08950"/>
<evidence type="ECO:0000256" key="8">
    <source>
        <dbReference type="ARBA" id="ARBA00022982"/>
    </source>
</evidence>
<comment type="caution">
    <text evidence="15">The sequence shown here is derived from an EMBL/GenBank/DDBJ whole genome shotgun (WGS) entry which is preliminary data.</text>
</comment>
<keyword evidence="4" id="KW-1003">Cell membrane</keyword>
<reference evidence="15 16" key="1">
    <citation type="journal article" date="2012" name="Science">
        <title>Ecological populations of bacteria act as socially cohesive units of antibiotic production and resistance.</title>
        <authorList>
            <person name="Cordero O.X."/>
            <person name="Wildschutte H."/>
            <person name="Kirkup B."/>
            <person name="Proehl S."/>
            <person name="Ngo L."/>
            <person name="Hussain F."/>
            <person name="Le Roux F."/>
            <person name="Mincer T."/>
            <person name="Polz M.F."/>
        </authorList>
    </citation>
    <scope>NUCLEOTIDE SEQUENCE [LARGE SCALE GENOMIC DNA]</scope>
    <source>
        <strain evidence="15 16">1S-45</strain>
    </source>
</reference>
<accession>A0A1E5E2P4</accession>
<comment type="cofactor">
    <cofactor evidence="1">
        <name>heme b</name>
        <dbReference type="ChEBI" id="CHEBI:60344"/>
    </cofactor>
</comment>
<evidence type="ECO:0000256" key="9">
    <source>
        <dbReference type="ARBA" id="ARBA00022989"/>
    </source>
</evidence>